<accession>A0AAD7J2X6</accession>
<keyword evidence="2" id="KW-0472">Membrane</keyword>
<keyword evidence="4" id="KW-1185">Reference proteome</keyword>
<comment type="caution">
    <text evidence="3">The sequence shown here is derived from an EMBL/GenBank/DDBJ whole genome shotgun (WGS) entry which is preliminary data.</text>
</comment>
<feature type="transmembrane region" description="Helical" evidence="2">
    <location>
        <begin position="52"/>
        <end position="71"/>
    </location>
</feature>
<feature type="region of interest" description="Disordered" evidence="1">
    <location>
        <begin position="80"/>
        <end position="112"/>
    </location>
</feature>
<feature type="compositionally biased region" description="Pro residues" evidence="1">
    <location>
        <begin position="534"/>
        <end position="543"/>
    </location>
</feature>
<evidence type="ECO:0000313" key="3">
    <source>
        <dbReference type="EMBL" id="KAJ7755959.1"/>
    </source>
</evidence>
<dbReference type="AlphaFoldDB" id="A0AAD7J2X6"/>
<dbReference type="EMBL" id="JARKIB010000048">
    <property type="protein sequence ID" value="KAJ7755959.1"/>
    <property type="molecule type" value="Genomic_DNA"/>
</dbReference>
<evidence type="ECO:0000313" key="4">
    <source>
        <dbReference type="Proteomes" id="UP001215598"/>
    </source>
</evidence>
<name>A0AAD7J2X6_9AGAR</name>
<reference evidence="3" key="1">
    <citation type="submission" date="2023-03" db="EMBL/GenBank/DDBJ databases">
        <title>Massive genome expansion in bonnet fungi (Mycena s.s.) driven by repeated elements and novel gene families across ecological guilds.</title>
        <authorList>
            <consortium name="Lawrence Berkeley National Laboratory"/>
            <person name="Harder C.B."/>
            <person name="Miyauchi S."/>
            <person name="Viragh M."/>
            <person name="Kuo A."/>
            <person name="Thoen E."/>
            <person name="Andreopoulos B."/>
            <person name="Lu D."/>
            <person name="Skrede I."/>
            <person name="Drula E."/>
            <person name="Henrissat B."/>
            <person name="Morin E."/>
            <person name="Kohler A."/>
            <person name="Barry K."/>
            <person name="LaButti K."/>
            <person name="Morin E."/>
            <person name="Salamov A."/>
            <person name="Lipzen A."/>
            <person name="Mereny Z."/>
            <person name="Hegedus B."/>
            <person name="Baldrian P."/>
            <person name="Stursova M."/>
            <person name="Weitz H."/>
            <person name="Taylor A."/>
            <person name="Grigoriev I.V."/>
            <person name="Nagy L.G."/>
            <person name="Martin F."/>
            <person name="Kauserud H."/>
        </authorList>
    </citation>
    <scope>NUCLEOTIDE SEQUENCE</scope>
    <source>
        <strain evidence="3">CBHHK182m</strain>
    </source>
</reference>
<feature type="compositionally biased region" description="Low complexity" evidence="1">
    <location>
        <begin position="547"/>
        <end position="559"/>
    </location>
</feature>
<sequence length="743" mass="81346">MCDMMLMLVSRRLLTRRPLFHSNAAPNVTAAAATSAVVPALAAISPWWISFAYITFIYSFVFFTSVFAWFYHRSFARVPEREGQGPDHPRRGSPSLARAPNTTSSAAPLPLPEMLSYSPIPPGTSALSPYGPVASTSASTSGAEFAEFMPSGATDCQSGSFVPPSHSTALVRREPFGQLSRPGADQLLASASPRPLPFYHHEFHFEPGSALEILKRRRSPSPTPTGRPSSDQGAVADSVAPPQKKVKYTKAPGVHFAVLPTSTIGVDDSRIVVKVDVGKFDKPILEMWCESFGVDKGARTFMIDGLKAYAAAADWSNLESQARRHHKGQGAHSKPTAIAKRRSKAIEDGKIQPPVPLEQSRLPTDVCLLPIQTADERAAILSMCDTFVRMYPVLPPEERLPPTVKSDREWRDEMTDQLISLAKTNALLAQQLDAQSRGANSAVYVSHQHPIPPPAYPSPSSQPLSLTERESVAAFSSGPLESSFNARPYPPPQEPQFPPHPARQWTYGFSPAADRSQPPPCSYGVSPSQDNRPFHPPPPPPIPVQQETSESVGSTSGEGAMPPPGGCFWAKKGGVQRALPIPPNDHFFVSKDLKSGLEALAAHWDPSFPEWNPDADWIKHDGNFVPITAFPRMYKSTDYWKAPGNLRAKFSQWHILVDEYRRLGSAAFLQKFTKPDGSGFQAVKDVKKTLSEEAAAEAKKIRDRFGAGFDSIFCYGKGAKHRVMKDSRTIIKHLKDHPELEPA</sequence>
<proteinExistence type="predicted"/>
<feature type="compositionally biased region" description="Basic and acidic residues" evidence="1">
    <location>
        <begin position="80"/>
        <end position="90"/>
    </location>
</feature>
<protein>
    <submittedName>
        <fullName evidence="3">Uncharacterized protein</fullName>
    </submittedName>
</protein>
<feature type="region of interest" description="Disordered" evidence="1">
    <location>
        <begin position="440"/>
        <end position="565"/>
    </location>
</feature>
<evidence type="ECO:0000256" key="2">
    <source>
        <dbReference type="SAM" id="Phobius"/>
    </source>
</evidence>
<feature type="compositionally biased region" description="Pro residues" evidence="1">
    <location>
        <begin position="488"/>
        <end position="501"/>
    </location>
</feature>
<gene>
    <name evidence="3" type="ORF">B0H16DRAFT_1722108</name>
</gene>
<feature type="region of interest" description="Disordered" evidence="1">
    <location>
        <begin position="217"/>
        <end position="241"/>
    </location>
</feature>
<evidence type="ECO:0000256" key="1">
    <source>
        <dbReference type="SAM" id="MobiDB-lite"/>
    </source>
</evidence>
<keyword evidence="2" id="KW-0812">Transmembrane</keyword>
<dbReference type="Proteomes" id="UP001215598">
    <property type="component" value="Unassembled WGS sequence"/>
</dbReference>
<keyword evidence="2" id="KW-1133">Transmembrane helix</keyword>
<organism evidence="3 4">
    <name type="scientific">Mycena metata</name>
    <dbReference type="NCBI Taxonomy" id="1033252"/>
    <lineage>
        <taxon>Eukaryota</taxon>
        <taxon>Fungi</taxon>
        <taxon>Dikarya</taxon>
        <taxon>Basidiomycota</taxon>
        <taxon>Agaricomycotina</taxon>
        <taxon>Agaricomycetes</taxon>
        <taxon>Agaricomycetidae</taxon>
        <taxon>Agaricales</taxon>
        <taxon>Marasmiineae</taxon>
        <taxon>Mycenaceae</taxon>
        <taxon>Mycena</taxon>
    </lineage>
</organism>